<proteinExistence type="predicted"/>
<feature type="non-terminal residue" evidence="1">
    <location>
        <position position="1"/>
    </location>
</feature>
<gene>
    <name evidence="1" type="ORF">BACCELL_05746</name>
</gene>
<comment type="caution">
    <text evidence="1">The sequence shown here is derived from an EMBL/GenBank/DDBJ whole genome shotgun (WGS) entry which is preliminary data.</text>
</comment>
<reference evidence="1 2" key="1">
    <citation type="submission" date="2008-12" db="EMBL/GenBank/DDBJ databases">
        <authorList>
            <person name="Fulton L."/>
            <person name="Clifton S."/>
            <person name="Fulton B."/>
            <person name="Xu J."/>
            <person name="Minx P."/>
            <person name="Pepin K.H."/>
            <person name="Johnson M."/>
            <person name="Bhonagiri V."/>
            <person name="Nash W.E."/>
            <person name="Mardis E.R."/>
            <person name="Wilson R.K."/>
        </authorList>
    </citation>
    <scope>NUCLEOTIDE SEQUENCE [LARGE SCALE GENOMIC DNA]</scope>
    <source>
        <strain evidence="1 2">DSM 14838</strain>
    </source>
</reference>
<reference evidence="1 2" key="2">
    <citation type="submission" date="2009-01" db="EMBL/GenBank/DDBJ databases">
        <title>Draft genome sequence of Bacteroides cellulosilyticus (DSM 14838).</title>
        <authorList>
            <person name="Sudarsanam P."/>
            <person name="Ley R."/>
            <person name="Guruge J."/>
            <person name="Turnbaugh P.J."/>
            <person name="Mahowald M."/>
            <person name="Liep D."/>
            <person name="Gordon J."/>
        </authorList>
    </citation>
    <scope>NUCLEOTIDE SEQUENCE [LARGE SCALE GENOMIC DNA]</scope>
    <source>
        <strain evidence="1 2">DSM 14838</strain>
    </source>
</reference>
<evidence type="ECO:0000313" key="2">
    <source>
        <dbReference type="Proteomes" id="UP000003711"/>
    </source>
</evidence>
<name>E2NN51_9BACE</name>
<protein>
    <submittedName>
        <fullName evidence="1">Uncharacterized protein</fullName>
    </submittedName>
</protein>
<evidence type="ECO:0000313" key="1">
    <source>
        <dbReference type="EMBL" id="EEF86656.1"/>
    </source>
</evidence>
<dbReference type="Proteomes" id="UP000003711">
    <property type="component" value="Unassembled WGS sequence"/>
</dbReference>
<dbReference type="EMBL" id="ACCH01000504">
    <property type="protein sequence ID" value="EEF86656.1"/>
    <property type="molecule type" value="Genomic_DNA"/>
</dbReference>
<dbReference type="HOGENOM" id="CLU_1699152_0_0_10"/>
<sequence>RDTDTSQLRKIVFQKFPIYGSSVHIHQLFFASFKNAGSGNERQYFVTVIHGAALQKFHQSIPVFGYGRNFIKIAPGCIRGTHILLETACAVGSQYFIVLVDPVGRGVSADGDARNTCQIPFGERAHQAVQFLQFGAVVVEFAADVINSGRVVYI</sequence>
<accession>E2NN51</accession>
<organism evidence="1 2">
    <name type="scientific">Bacteroides cellulosilyticus DSM 14838</name>
    <dbReference type="NCBI Taxonomy" id="537012"/>
    <lineage>
        <taxon>Bacteria</taxon>
        <taxon>Pseudomonadati</taxon>
        <taxon>Bacteroidota</taxon>
        <taxon>Bacteroidia</taxon>
        <taxon>Bacteroidales</taxon>
        <taxon>Bacteroidaceae</taxon>
        <taxon>Bacteroides</taxon>
    </lineage>
</organism>
<dbReference type="AlphaFoldDB" id="E2NN51"/>